<dbReference type="InterPro" id="IPR007320">
    <property type="entry name" value="PDCD2_C"/>
</dbReference>
<proteinExistence type="predicted"/>
<organism evidence="3 4">
    <name type="scientific">Equus caballus</name>
    <name type="common">Horse</name>
    <dbReference type="NCBI Taxonomy" id="9796"/>
    <lineage>
        <taxon>Eukaryota</taxon>
        <taxon>Metazoa</taxon>
        <taxon>Chordata</taxon>
        <taxon>Craniata</taxon>
        <taxon>Vertebrata</taxon>
        <taxon>Euteleostomi</taxon>
        <taxon>Mammalia</taxon>
        <taxon>Eutheria</taxon>
        <taxon>Laurasiatheria</taxon>
        <taxon>Perissodactyla</taxon>
        <taxon>Equidae</taxon>
        <taxon>Equus</taxon>
    </lineage>
</organism>
<reference evidence="3" key="2">
    <citation type="submission" date="2025-08" db="UniProtKB">
        <authorList>
            <consortium name="Ensembl"/>
        </authorList>
    </citation>
    <scope>IDENTIFICATION</scope>
    <source>
        <strain evidence="3">Thoroughbred</strain>
    </source>
</reference>
<dbReference type="GO" id="GO:0005737">
    <property type="term" value="C:cytoplasm"/>
    <property type="evidence" value="ECO:0007669"/>
    <property type="project" value="InterPro"/>
</dbReference>
<protein>
    <submittedName>
        <fullName evidence="3">Programmed cell death 2 like</fullName>
    </submittedName>
</protein>
<reference evidence="3" key="3">
    <citation type="submission" date="2025-09" db="UniProtKB">
        <authorList>
            <consortium name="Ensembl"/>
        </authorList>
    </citation>
    <scope>IDENTIFICATION</scope>
    <source>
        <strain evidence="3">Thoroughbred</strain>
    </source>
</reference>
<dbReference type="GO" id="GO:0006915">
    <property type="term" value="P:apoptotic process"/>
    <property type="evidence" value="ECO:0000318"/>
    <property type="project" value="GO_Central"/>
</dbReference>
<feature type="region of interest" description="Disordered" evidence="1">
    <location>
        <begin position="216"/>
        <end position="247"/>
    </location>
</feature>
<evidence type="ECO:0000256" key="1">
    <source>
        <dbReference type="SAM" id="MobiDB-lite"/>
    </source>
</evidence>
<name>A0A9L0RJ74_HORSE</name>
<reference evidence="3 4" key="1">
    <citation type="journal article" date="2009" name="Science">
        <title>Genome sequence, comparative analysis, and population genetics of the domestic horse.</title>
        <authorList>
            <consortium name="Broad Institute Genome Sequencing Platform"/>
            <consortium name="Broad Institute Whole Genome Assembly Team"/>
            <person name="Wade C.M."/>
            <person name="Giulotto E."/>
            <person name="Sigurdsson S."/>
            <person name="Zoli M."/>
            <person name="Gnerre S."/>
            <person name="Imsland F."/>
            <person name="Lear T.L."/>
            <person name="Adelson D.L."/>
            <person name="Bailey E."/>
            <person name="Bellone R.R."/>
            <person name="Bloecker H."/>
            <person name="Distl O."/>
            <person name="Edgar R.C."/>
            <person name="Garber M."/>
            <person name="Leeb T."/>
            <person name="Mauceli E."/>
            <person name="MacLeod J.N."/>
            <person name="Penedo M.C.T."/>
            <person name="Raison J.M."/>
            <person name="Sharpe T."/>
            <person name="Vogel J."/>
            <person name="Andersson L."/>
            <person name="Antczak D.F."/>
            <person name="Biagi T."/>
            <person name="Binns M.M."/>
            <person name="Chowdhary B.P."/>
            <person name="Coleman S.J."/>
            <person name="Della Valle G."/>
            <person name="Fryc S."/>
            <person name="Guerin G."/>
            <person name="Hasegawa T."/>
            <person name="Hill E.W."/>
            <person name="Jurka J."/>
            <person name="Kiialainen A."/>
            <person name="Lindgren G."/>
            <person name="Liu J."/>
            <person name="Magnani E."/>
            <person name="Mickelson J.R."/>
            <person name="Murray J."/>
            <person name="Nergadze S.G."/>
            <person name="Onofrio R."/>
            <person name="Pedroni S."/>
            <person name="Piras M.F."/>
            <person name="Raudsepp T."/>
            <person name="Rocchi M."/>
            <person name="Roeed K.H."/>
            <person name="Ryder O.A."/>
            <person name="Searle S."/>
            <person name="Skow L."/>
            <person name="Swinburne J.E."/>
            <person name="Syvaenen A.C."/>
            <person name="Tozaki T."/>
            <person name="Valberg S.J."/>
            <person name="Vaudin M."/>
            <person name="White J.R."/>
            <person name="Zody M.C."/>
            <person name="Lander E.S."/>
            <person name="Lindblad-Toh K."/>
        </authorList>
    </citation>
    <scope>NUCLEOTIDE SEQUENCE [LARGE SCALE GENOMIC DNA]</scope>
    <source>
        <strain evidence="3 4">Thoroughbred</strain>
    </source>
</reference>
<evidence type="ECO:0000259" key="2">
    <source>
        <dbReference type="Pfam" id="PF04194"/>
    </source>
</evidence>
<dbReference type="Pfam" id="PF04194">
    <property type="entry name" value="PDCD2_C"/>
    <property type="match status" value="1"/>
</dbReference>
<accession>A0A9L0RJ74</accession>
<feature type="domain" description="Programmed cell death protein 2 C-terminal" evidence="2">
    <location>
        <begin position="347"/>
        <end position="450"/>
    </location>
</feature>
<dbReference type="AlphaFoldDB" id="A0A9L0RJ74"/>
<evidence type="ECO:0000313" key="4">
    <source>
        <dbReference type="Proteomes" id="UP000002281"/>
    </source>
</evidence>
<evidence type="ECO:0000313" key="3">
    <source>
        <dbReference type="Ensembl" id="ENSECAP00000062851.1"/>
    </source>
</evidence>
<dbReference type="PANTHER" id="PTHR46421">
    <property type="entry name" value="PROGRAMMED CELL DEATH PROTEIN 2-LIKE"/>
    <property type="match status" value="1"/>
</dbReference>
<sequence length="458" mass="50391">GSGTASSERFLRGRRWLLGATVRVRREAPHLGCRSSPFHVGARRHGGRSEASAARPSRCCSAWPPHGAWRLDCQQAGRPSGRPARRGSAEAGVRTLQAAARPGRAGVLPAGRLPVSSAPARVRLSPAAVRQRRRAQVGAEGAELPAGFTRRGGSWRPPGAPAWGWPAGGRARGSPHRRFSLPRSWRVFRSQCLQVRENEALDAQKQENGLAAEDWCEGADDWGGDGEEASPPQPTLDFGNDSNSAKDTDWTAQLQDLHLQDAVPGAAPPAPPGEGVALPSVVPQFLPYYICVVDEDDYRGFVSLDHAHSLLREYQQREGIDVEQLLSQSLPSDGDEKYEKTIIKSGDKIFYKFMKRIAVCQEQILRYSWSGEPLFLTCPTSEASEPPACSHCGVRRTFEFQLMPALVSMLRNANLGFSVEFGTILIYTCEKSCWPQNHQTPMEEFCIIQEDPDELLFK</sequence>
<dbReference type="Proteomes" id="UP000002281">
    <property type="component" value="Chromosome 10"/>
</dbReference>
<dbReference type="GeneTree" id="ENSGT00940000158339"/>
<dbReference type="InterPro" id="IPR052815">
    <property type="entry name" value="PDCD2-like_regulator"/>
</dbReference>
<gene>
    <name evidence="3" type="primary">PDCD2L</name>
</gene>
<keyword evidence="4" id="KW-1185">Reference proteome</keyword>
<feature type="compositionally biased region" description="Acidic residues" evidence="1">
    <location>
        <begin position="216"/>
        <end position="228"/>
    </location>
</feature>
<dbReference type="PANTHER" id="PTHR46421:SF1">
    <property type="entry name" value="PROGRAMMED CELL DEATH PROTEIN 2-LIKE"/>
    <property type="match status" value="1"/>
</dbReference>
<dbReference type="Ensembl" id="ENSECAT00000117257.1">
    <property type="protein sequence ID" value="ENSECAP00000062851.1"/>
    <property type="gene ID" value="ENSECAG00000019921.4"/>
</dbReference>